<dbReference type="AlphaFoldDB" id="A0A1Q8SS88"/>
<proteinExistence type="predicted"/>
<dbReference type="RefSeq" id="WP_075570112.1">
    <property type="nucleotide sequence ID" value="NZ_MSDO01000012.1"/>
</dbReference>
<dbReference type="Proteomes" id="UP000186878">
    <property type="component" value="Unassembled WGS sequence"/>
</dbReference>
<organism evidence="4 5">
    <name type="scientific">Salinicola socius</name>
    <dbReference type="NCBI Taxonomy" id="404433"/>
    <lineage>
        <taxon>Bacteria</taxon>
        <taxon>Pseudomonadati</taxon>
        <taxon>Pseudomonadota</taxon>
        <taxon>Gammaproteobacteria</taxon>
        <taxon>Oceanospirillales</taxon>
        <taxon>Halomonadaceae</taxon>
        <taxon>Salinicola</taxon>
    </lineage>
</organism>
<dbReference type="SUPFAM" id="SSF55729">
    <property type="entry name" value="Acyl-CoA N-acyltransferases (Nat)"/>
    <property type="match status" value="1"/>
</dbReference>
<reference evidence="4 5" key="1">
    <citation type="submission" date="2016-12" db="EMBL/GenBank/DDBJ databases">
        <title>Draft genome sequences of strains Salinicola socius SMB35, Salinicola sp. MH3R3-1 and Chromohalobacter sp. SMB17 from the Verkhnekamsk potash mining region of Russia.</title>
        <authorList>
            <person name="Mavrodi D.V."/>
            <person name="Olsson B.E."/>
            <person name="Korsakova E.S."/>
            <person name="Pyankova A."/>
            <person name="Mavrodi O.V."/>
            <person name="Plotnikova E.G."/>
        </authorList>
    </citation>
    <scope>NUCLEOTIDE SEQUENCE [LARGE SCALE GENOMIC DNA]</scope>
    <source>
        <strain evidence="4 5">SMB35</strain>
    </source>
</reference>
<keyword evidence="1 4" id="KW-0808">Transferase</keyword>
<evidence type="ECO:0000256" key="1">
    <source>
        <dbReference type="ARBA" id="ARBA00022679"/>
    </source>
</evidence>
<dbReference type="CDD" id="cd04301">
    <property type="entry name" value="NAT_SF"/>
    <property type="match status" value="1"/>
</dbReference>
<evidence type="ECO:0000259" key="3">
    <source>
        <dbReference type="PROSITE" id="PS51186"/>
    </source>
</evidence>
<keyword evidence="5" id="KW-1185">Reference proteome</keyword>
<dbReference type="OrthoDB" id="9803233at2"/>
<protein>
    <submittedName>
        <fullName evidence="4">GNAT family N-acetyltransferase</fullName>
    </submittedName>
</protein>
<dbReference type="InterPro" id="IPR050832">
    <property type="entry name" value="Bact_Acetyltransf"/>
</dbReference>
<dbReference type="Gene3D" id="3.40.630.30">
    <property type="match status" value="1"/>
</dbReference>
<dbReference type="GO" id="GO:0016747">
    <property type="term" value="F:acyltransferase activity, transferring groups other than amino-acyl groups"/>
    <property type="evidence" value="ECO:0007669"/>
    <property type="project" value="InterPro"/>
</dbReference>
<dbReference type="STRING" id="404433.BTW07_10445"/>
<dbReference type="InterPro" id="IPR016181">
    <property type="entry name" value="Acyl_CoA_acyltransferase"/>
</dbReference>
<gene>
    <name evidence="4" type="ORF">BTW07_10445</name>
</gene>
<dbReference type="EMBL" id="MSDO01000012">
    <property type="protein sequence ID" value="OLO04291.1"/>
    <property type="molecule type" value="Genomic_DNA"/>
</dbReference>
<evidence type="ECO:0000313" key="5">
    <source>
        <dbReference type="Proteomes" id="UP000186878"/>
    </source>
</evidence>
<sequence length="151" mass="17233">MRIARDDLRGPEIAAMLEAHLKDFEPHSPPESRHALDLDGLRRPEVHFYTAWENNELLGCGAFKRLDDTHAEIKSMRTDPAHLRKGVARAILAHLIEEARAAGLRRLSLETGPMAHFAPARRLYEAFGFDYCEPFGSYREDPYSVFMTRAL</sequence>
<dbReference type="PANTHER" id="PTHR43877:SF5">
    <property type="entry name" value="BLL8307 PROTEIN"/>
    <property type="match status" value="1"/>
</dbReference>
<feature type="domain" description="N-acetyltransferase" evidence="3">
    <location>
        <begin position="1"/>
        <end position="151"/>
    </location>
</feature>
<dbReference type="PROSITE" id="PS51186">
    <property type="entry name" value="GNAT"/>
    <property type="match status" value="1"/>
</dbReference>
<accession>A0A1Q8SS88</accession>
<dbReference type="PANTHER" id="PTHR43877">
    <property type="entry name" value="AMINOALKYLPHOSPHONATE N-ACETYLTRANSFERASE-RELATED-RELATED"/>
    <property type="match status" value="1"/>
</dbReference>
<evidence type="ECO:0000313" key="4">
    <source>
        <dbReference type="EMBL" id="OLO04291.1"/>
    </source>
</evidence>
<dbReference type="InterPro" id="IPR000182">
    <property type="entry name" value="GNAT_dom"/>
</dbReference>
<evidence type="ECO:0000256" key="2">
    <source>
        <dbReference type="ARBA" id="ARBA00023315"/>
    </source>
</evidence>
<name>A0A1Q8SS88_9GAMM</name>
<dbReference type="Pfam" id="PF00583">
    <property type="entry name" value="Acetyltransf_1"/>
    <property type="match status" value="1"/>
</dbReference>
<keyword evidence="2" id="KW-0012">Acyltransferase</keyword>
<comment type="caution">
    <text evidence="4">The sequence shown here is derived from an EMBL/GenBank/DDBJ whole genome shotgun (WGS) entry which is preliminary data.</text>
</comment>